<proteinExistence type="predicted"/>
<protein>
    <submittedName>
        <fullName evidence="1">Uncharacterized protein</fullName>
    </submittedName>
</protein>
<dbReference type="AlphaFoldDB" id="A0A316WLZ5"/>
<comment type="caution">
    <text evidence="1">The sequence shown here is derived from an EMBL/GenBank/DDBJ whole genome shotgun (WGS) entry which is preliminary data.</text>
</comment>
<evidence type="ECO:0000313" key="1">
    <source>
        <dbReference type="EMBL" id="PWN62431.1"/>
    </source>
</evidence>
<organism evidence="1 2">
    <name type="scientific">Chryseobacterium phosphatilyticum</name>
    <dbReference type="NCBI Taxonomy" id="475075"/>
    <lineage>
        <taxon>Bacteria</taxon>
        <taxon>Pseudomonadati</taxon>
        <taxon>Bacteroidota</taxon>
        <taxon>Flavobacteriia</taxon>
        <taxon>Flavobacteriales</taxon>
        <taxon>Weeksellaceae</taxon>
        <taxon>Chryseobacterium group</taxon>
        <taxon>Chryseobacterium</taxon>
    </lineage>
</organism>
<evidence type="ECO:0000313" key="2">
    <source>
        <dbReference type="Proteomes" id="UP000236594"/>
    </source>
</evidence>
<gene>
    <name evidence="1" type="ORF">C1631_022975</name>
</gene>
<sequence length="154" mass="17896">MYNIDHLQTFNLSGKDYYMEVDAMDKVHFYPKENLPDDFGENSVLTSVEESLFNLDDAFIDKSVEMNLSLNNRYFSIYHHNYSGIKISIFNKKDVGKLSSISLLFVNNQRKLIFDTSSESLIISAIAEFLKKINQYSLSRKEKLLDQILINFSI</sequence>
<accession>A0A316WLZ5</accession>
<keyword evidence="2" id="KW-1185">Reference proteome</keyword>
<dbReference type="EMBL" id="PPED02000009">
    <property type="protein sequence ID" value="PWN62431.1"/>
    <property type="molecule type" value="Genomic_DNA"/>
</dbReference>
<reference evidence="1 2" key="1">
    <citation type="submission" date="2018-04" db="EMBL/GenBank/DDBJ databases">
        <title>Draft Genome Sequence of Phosphate-Solubilizing Chryseobacterium sp. ISE14 that is a Biocontrol and Plant Growth-Promoting Rhizobacterium Isolated from Cucumber.</title>
        <authorList>
            <person name="Jeong J.-J."/>
            <person name="Sang M.K."/>
            <person name="Choi I.-G."/>
            <person name="Kim K.D."/>
        </authorList>
    </citation>
    <scope>NUCLEOTIDE SEQUENCE [LARGE SCALE GENOMIC DNA]</scope>
    <source>
        <strain evidence="1 2">ISE14</strain>
    </source>
</reference>
<dbReference type="Proteomes" id="UP000236594">
    <property type="component" value="Unassembled WGS sequence"/>
</dbReference>
<name>A0A316WLZ5_9FLAO</name>